<protein>
    <submittedName>
        <fullName evidence="1">IARS isoform 7</fullName>
    </submittedName>
</protein>
<reference evidence="1 2" key="1">
    <citation type="submission" date="2017-12" db="EMBL/GenBank/DDBJ databases">
        <title>High-resolution comparative analysis of great ape genomes.</title>
        <authorList>
            <person name="Pollen A."/>
            <person name="Hastie A."/>
            <person name="Hormozdiari F."/>
            <person name="Dougherty M."/>
            <person name="Liu R."/>
            <person name="Chaisson M."/>
            <person name="Hoppe E."/>
            <person name="Hill C."/>
            <person name="Pang A."/>
            <person name="Hillier L."/>
            <person name="Baker C."/>
            <person name="Armstrong J."/>
            <person name="Shendure J."/>
            <person name="Paten B."/>
            <person name="Wilson R."/>
            <person name="Chao H."/>
            <person name="Schneider V."/>
            <person name="Ventura M."/>
            <person name="Kronenberg Z."/>
            <person name="Murali S."/>
            <person name="Gordon D."/>
            <person name="Cantsilieris S."/>
            <person name="Munson K."/>
            <person name="Nelson B."/>
            <person name="Raja A."/>
            <person name="Underwood J."/>
            <person name="Diekhans M."/>
            <person name="Fiddes I."/>
            <person name="Haussler D."/>
            <person name="Eichler E."/>
        </authorList>
    </citation>
    <scope>NUCLEOTIDE SEQUENCE [LARGE SCALE GENOMIC DNA]</scope>
    <source>
        <strain evidence="1">Yerkes chimp pedigree #C0471</strain>
    </source>
</reference>
<dbReference type="EMBL" id="NBAG03000565">
    <property type="protein sequence ID" value="PNI15211.1"/>
    <property type="molecule type" value="Genomic_DNA"/>
</dbReference>
<accession>A0A2J8IXG7</accession>
<organism evidence="1 2">
    <name type="scientific">Pan troglodytes</name>
    <name type="common">Chimpanzee</name>
    <dbReference type="NCBI Taxonomy" id="9598"/>
    <lineage>
        <taxon>Eukaryota</taxon>
        <taxon>Metazoa</taxon>
        <taxon>Chordata</taxon>
        <taxon>Craniata</taxon>
        <taxon>Vertebrata</taxon>
        <taxon>Euteleostomi</taxon>
        <taxon>Mammalia</taxon>
        <taxon>Eutheria</taxon>
        <taxon>Euarchontoglires</taxon>
        <taxon>Primates</taxon>
        <taxon>Haplorrhini</taxon>
        <taxon>Catarrhini</taxon>
        <taxon>Hominidae</taxon>
        <taxon>Pan</taxon>
    </lineage>
</organism>
<gene>
    <name evidence="1" type="ORF">CK820_G0052371</name>
</gene>
<dbReference type="SMR" id="A0A2J8IXG7"/>
<feature type="non-terminal residue" evidence="1">
    <location>
        <position position="72"/>
    </location>
</feature>
<proteinExistence type="predicted"/>
<evidence type="ECO:0000313" key="1">
    <source>
        <dbReference type="EMBL" id="PNI15211.1"/>
    </source>
</evidence>
<dbReference type="Proteomes" id="UP000236370">
    <property type="component" value="Unassembled WGS sequence"/>
</dbReference>
<dbReference type="AlphaFoldDB" id="A0A2J8IXG7"/>
<evidence type="ECO:0000313" key="2">
    <source>
        <dbReference type="Proteomes" id="UP000236370"/>
    </source>
</evidence>
<sequence length="72" mass="8767">MSNKMLQQVPENINFPAEEEKILEFWTEFNCFQECLKQSKHKPKNMKLIRHWESEDQRMWPKWGLQSITISA</sequence>
<comment type="caution">
    <text evidence="1">The sequence shown here is derived from an EMBL/GenBank/DDBJ whole genome shotgun (WGS) entry which is preliminary data.</text>
</comment>
<name>A0A2J8IXG7_PANTR</name>